<sequence length="110" mass="12356">MLFPNIEQRATATRGSSLSLLLDDKRTQQTSKGYDVYMLYNKSGGEGWMEKIGSSKKKSKTYNSRDSPMVTHLTTSPPVSCLCKAERTGSPIFMILWSYVSVQVNTTVYM</sequence>
<dbReference type="EMBL" id="MU002072">
    <property type="protein sequence ID" value="KAF2790453.1"/>
    <property type="molecule type" value="Genomic_DNA"/>
</dbReference>
<reference evidence="1" key="1">
    <citation type="journal article" date="2020" name="Stud. Mycol.">
        <title>101 Dothideomycetes genomes: a test case for predicting lifestyles and emergence of pathogens.</title>
        <authorList>
            <person name="Haridas S."/>
            <person name="Albert R."/>
            <person name="Binder M."/>
            <person name="Bloem J."/>
            <person name="Labutti K."/>
            <person name="Salamov A."/>
            <person name="Andreopoulos B."/>
            <person name="Baker S."/>
            <person name="Barry K."/>
            <person name="Bills G."/>
            <person name="Bluhm B."/>
            <person name="Cannon C."/>
            <person name="Castanera R."/>
            <person name="Culley D."/>
            <person name="Daum C."/>
            <person name="Ezra D."/>
            <person name="Gonzalez J."/>
            <person name="Henrissat B."/>
            <person name="Kuo A."/>
            <person name="Liang C."/>
            <person name="Lipzen A."/>
            <person name="Lutzoni F."/>
            <person name="Magnuson J."/>
            <person name="Mondo S."/>
            <person name="Nolan M."/>
            <person name="Ohm R."/>
            <person name="Pangilinan J."/>
            <person name="Park H.-J."/>
            <person name="Ramirez L."/>
            <person name="Alfaro M."/>
            <person name="Sun H."/>
            <person name="Tritt A."/>
            <person name="Yoshinaga Y."/>
            <person name="Zwiers L.-H."/>
            <person name="Turgeon B."/>
            <person name="Goodwin S."/>
            <person name="Spatafora J."/>
            <person name="Crous P."/>
            <person name="Grigoriev I."/>
        </authorList>
    </citation>
    <scope>NUCLEOTIDE SEQUENCE</scope>
    <source>
        <strain evidence="1">CBS 109.77</strain>
    </source>
</reference>
<dbReference type="Proteomes" id="UP000799757">
    <property type="component" value="Unassembled WGS sequence"/>
</dbReference>
<keyword evidence="2" id="KW-1185">Reference proteome</keyword>
<organism evidence="1 2">
    <name type="scientific">Melanomma pulvis-pyrius CBS 109.77</name>
    <dbReference type="NCBI Taxonomy" id="1314802"/>
    <lineage>
        <taxon>Eukaryota</taxon>
        <taxon>Fungi</taxon>
        <taxon>Dikarya</taxon>
        <taxon>Ascomycota</taxon>
        <taxon>Pezizomycotina</taxon>
        <taxon>Dothideomycetes</taxon>
        <taxon>Pleosporomycetidae</taxon>
        <taxon>Pleosporales</taxon>
        <taxon>Melanommataceae</taxon>
        <taxon>Melanomma</taxon>
    </lineage>
</organism>
<name>A0A6A6X2U2_9PLEO</name>
<dbReference type="AlphaFoldDB" id="A0A6A6X2U2"/>
<proteinExistence type="predicted"/>
<gene>
    <name evidence="1" type="ORF">K505DRAFT_79394</name>
</gene>
<protein>
    <submittedName>
        <fullName evidence="1">Uncharacterized protein</fullName>
    </submittedName>
</protein>
<evidence type="ECO:0000313" key="2">
    <source>
        <dbReference type="Proteomes" id="UP000799757"/>
    </source>
</evidence>
<evidence type="ECO:0000313" key="1">
    <source>
        <dbReference type="EMBL" id="KAF2790453.1"/>
    </source>
</evidence>
<accession>A0A6A6X2U2</accession>
<dbReference type="OrthoDB" id="3763505at2759"/>